<feature type="region of interest" description="Disordered" evidence="1">
    <location>
        <begin position="285"/>
        <end position="310"/>
    </location>
</feature>
<gene>
    <name evidence="3" type="ORF">RFI_08297</name>
</gene>
<keyword evidence="2" id="KW-0472">Membrane</keyword>
<keyword evidence="2" id="KW-0812">Transmembrane</keyword>
<dbReference type="Proteomes" id="UP000023152">
    <property type="component" value="Unassembled WGS sequence"/>
</dbReference>
<reference evidence="3 4" key="1">
    <citation type="journal article" date="2013" name="Curr. Biol.">
        <title>The Genome of the Foraminiferan Reticulomyxa filosa.</title>
        <authorList>
            <person name="Glockner G."/>
            <person name="Hulsmann N."/>
            <person name="Schleicher M."/>
            <person name="Noegel A.A."/>
            <person name="Eichinger L."/>
            <person name="Gallinger C."/>
            <person name="Pawlowski J."/>
            <person name="Sierra R."/>
            <person name="Euteneuer U."/>
            <person name="Pillet L."/>
            <person name="Moustafa A."/>
            <person name="Platzer M."/>
            <person name="Groth M."/>
            <person name="Szafranski K."/>
            <person name="Schliwa M."/>
        </authorList>
    </citation>
    <scope>NUCLEOTIDE SEQUENCE [LARGE SCALE GENOMIC DNA]</scope>
</reference>
<evidence type="ECO:0000313" key="3">
    <source>
        <dbReference type="EMBL" id="ETO28831.1"/>
    </source>
</evidence>
<keyword evidence="2" id="KW-1133">Transmembrane helix</keyword>
<dbReference type="AlphaFoldDB" id="X6NS57"/>
<feature type="compositionally biased region" description="Basic residues" evidence="1">
    <location>
        <begin position="214"/>
        <end position="224"/>
    </location>
</feature>
<feature type="compositionally biased region" description="Polar residues" evidence="1">
    <location>
        <begin position="37"/>
        <end position="54"/>
    </location>
</feature>
<feature type="compositionally biased region" description="Polar residues" evidence="1">
    <location>
        <begin position="292"/>
        <end position="310"/>
    </location>
</feature>
<keyword evidence="4" id="KW-1185">Reference proteome</keyword>
<proteinExistence type="predicted"/>
<sequence>MTAQVKPQSLSAFYALRRALQSLDTNAQMPQQQQQQNKAPTSPTGASVASGATGTSKAGRFFGWDTRSALSGNTGNGGSGGGGGGSVGNIGMIHNVGNVFPPLNRTGMFASSDYYYRLDFKTSTGQKSVHALGGGHPQRKRGRSRVQPISSSNMTVRWKRKMHFHFCLSEMRFKVVTPECADVDLQIVSFSCLYDHKSNPTPQQLQGVATSIVGHRHTSSHHSHVSSGPGHGHTQSQGSKTFVPGLAGSTIIYMYTYTYIHIHICFAHNKMYREEVTKLHIKHGKTDESLDDSSSTAATPAQGLGNETSTNVRSAYAQSTNSGAVEGGPLVSQLSLRNVALCYSNQPTLVPTNDLSGPLFQKSSDSLPANDLNEEKTTGDTGFIGGGGGGGGPQAPKLTKLVNRIGVVIEIQECIGNMMFDRLLDVKSMGGTNEARVWNQRGLDIKHLVNSWLDIVEKETDESKDPLLQAVGTGMGYTELIGGKSPVAWYSLETNVEITGRLNLLKLRPWLSDRSAAQSAIRRGVRSGEKEHCLDFVLFKVPPHKRRAKDEFYVRNLNASTTTQKFPFICARVTTHQQFPTFAGDNNRRKRVSRDLDEFTSFDVGSVVDEDELHAPEKHLVTATVGLSRMSATMTEKMFGSIVRLFDRIQREANNLLKIYQYFGTAAGLVHKKSFALLCLCIYTFFFFFFF</sequence>
<feature type="transmembrane region" description="Helical" evidence="2">
    <location>
        <begin position="674"/>
        <end position="690"/>
    </location>
</feature>
<evidence type="ECO:0000256" key="1">
    <source>
        <dbReference type="SAM" id="MobiDB-lite"/>
    </source>
</evidence>
<evidence type="ECO:0000256" key="2">
    <source>
        <dbReference type="SAM" id="Phobius"/>
    </source>
</evidence>
<dbReference type="EMBL" id="ASPP01006431">
    <property type="protein sequence ID" value="ETO28831.1"/>
    <property type="molecule type" value="Genomic_DNA"/>
</dbReference>
<feature type="region of interest" description="Disordered" evidence="1">
    <location>
        <begin position="26"/>
        <end position="54"/>
    </location>
</feature>
<feature type="region of interest" description="Disordered" evidence="1">
    <location>
        <begin position="127"/>
        <end position="150"/>
    </location>
</feature>
<name>X6NS57_RETFI</name>
<protein>
    <submittedName>
        <fullName evidence="3">Uncharacterized protein</fullName>
    </submittedName>
</protein>
<feature type="region of interest" description="Disordered" evidence="1">
    <location>
        <begin position="214"/>
        <end position="240"/>
    </location>
</feature>
<organism evidence="3 4">
    <name type="scientific">Reticulomyxa filosa</name>
    <dbReference type="NCBI Taxonomy" id="46433"/>
    <lineage>
        <taxon>Eukaryota</taxon>
        <taxon>Sar</taxon>
        <taxon>Rhizaria</taxon>
        <taxon>Retaria</taxon>
        <taxon>Foraminifera</taxon>
        <taxon>Monothalamids</taxon>
        <taxon>Reticulomyxidae</taxon>
        <taxon>Reticulomyxa</taxon>
    </lineage>
</organism>
<accession>X6NS57</accession>
<evidence type="ECO:0000313" key="4">
    <source>
        <dbReference type="Proteomes" id="UP000023152"/>
    </source>
</evidence>
<comment type="caution">
    <text evidence="3">The sequence shown here is derived from an EMBL/GenBank/DDBJ whole genome shotgun (WGS) entry which is preliminary data.</text>
</comment>